<accession>A0A061REE4</accession>
<evidence type="ECO:0000256" key="2">
    <source>
        <dbReference type="ARBA" id="ARBA00009597"/>
    </source>
</evidence>
<dbReference type="AlphaFoldDB" id="A0A061REE4"/>
<evidence type="ECO:0000256" key="1">
    <source>
        <dbReference type="ARBA" id="ARBA00004273"/>
    </source>
</evidence>
<comment type="similarity">
    <text evidence="2">Belongs to the Tim44 family.</text>
</comment>
<keyword evidence="3" id="KW-0999">Mitochondrion inner membrane</keyword>
<dbReference type="GO" id="GO:0030150">
    <property type="term" value="P:protein import into mitochondrial matrix"/>
    <property type="evidence" value="ECO:0007669"/>
    <property type="project" value="TreeGrafter"/>
</dbReference>
<organism evidence="8">
    <name type="scientific">Tetraselmis sp. GSL018</name>
    <dbReference type="NCBI Taxonomy" id="582737"/>
    <lineage>
        <taxon>Eukaryota</taxon>
        <taxon>Viridiplantae</taxon>
        <taxon>Chlorophyta</taxon>
        <taxon>core chlorophytes</taxon>
        <taxon>Chlorodendrophyceae</taxon>
        <taxon>Chlorodendrales</taxon>
        <taxon>Chlorodendraceae</taxon>
        <taxon>Tetraselmis</taxon>
    </lineage>
</organism>
<sequence length="80" mass="9026">NFDMVRFLLGVRQDIPVLLKAYLTGDTEVLKQTCSKEMVERLSGQHKFLTQEGQVIDSTILDTGEIELIDVKVLEGHPLI</sequence>
<keyword evidence="6" id="KW-0472">Membrane</keyword>
<reference evidence="8" key="1">
    <citation type="submission" date="2014-05" db="EMBL/GenBank/DDBJ databases">
        <title>The transcriptome of the halophilic microalga Tetraselmis sp. GSL018 isolated from the Great Salt Lake, Utah.</title>
        <authorList>
            <person name="Jinkerson R.E."/>
            <person name="D'Adamo S."/>
            <person name="Posewitz M.C."/>
        </authorList>
    </citation>
    <scope>NUCLEOTIDE SEQUENCE</scope>
    <source>
        <strain evidence="8">GSL018</strain>
    </source>
</reference>
<dbReference type="InterPro" id="IPR039544">
    <property type="entry name" value="Tim44-like"/>
</dbReference>
<keyword evidence="5" id="KW-0496">Mitochondrion</keyword>
<proteinExistence type="inferred from homology"/>
<dbReference type="SUPFAM" id="SSF54427">
    <property type="entry name" value="NTF2-like"/>
    <property type="match status" value="1"/>
</dbReference>
<evidence type="ECO:0000256" key="3">
    <source>
        <dbReference type="ARBA" id="ARBA00022792"/>
    </source>
</evidence>
<dbReference type="PANTHER" id="PTHR10721:SF1">
    <property type="entry name" value="MITOCHONDRIAL IMPORT INNER MEMBRANE TRANSLOCASE SUBUNIT TIM44"/>
    <property type="match status" value="1"/>
</dbReference>
<evidence type="ECO:0000313" key="8">
    <source>
        <dbReference type="EMBL" id="JAC68881.1"/>
    </source>
</evidence>
<evidence type="ECO:0000256" key="6">
    <source>
        <dbReference type="ARBA" id="ARBA00023136"/>
    </source>
</evidence>
<protein>
    <submittedName>
        <fullName evidence="8">Mitochondrial import inner membrane translocase subunit TIM44</fullName>
    </submittedName>
</protein>
<evidence type="ECO:0000259" key="7">
    <source>
        <dbReference type="Pfam" id="PF04280"/>
    </source>
</evidence>
<dbReference type="PANTHER" id="PTHR10721">
    <property type="entry name" value="MITOCHONDRIAL IMPORT INNER MEMBRANE TRANSLOCASE SUBUNIT TIM44"/>
    <property type="match status" value="1"/>
</dbReference>
<feature type="non-terminal residue" evidence="8">
    <location>
        <position position="80"/>
    </location>
</feature>
<name>A0A061REE4_9CHLO</name>
<feature type="domain" description="Tim44-like" evidence="7">
    <location>
        <begin position="1"/>
        <end position="79"/>
    </location>
</feature>
<dbReference type="InterPro" id="IPR007379">
    <property type="entry name" value="Tim44-like_dom"/>
</dbReference>
<dbReference type="GO" id="GO:0051087">
    <property type="term" value="F:protein-folding chaperone binding"/>
    <property type="evidence" value="ECO:0007669"/>
    <property type="project" value="TreeGrafter"/>
</dbReference>
<evidence type="ECO:0000256" key="4">
    <source>
        <dbReference type="ARBA" id="ARBA00022946"/>
    </source>
</evidence>
<gene>
    <name evidence="8" type="primary">TIM44</name>
    <name evidence="8" type="ORF">TSPGSL018_7698</name>
</gene>
<keyword evidence="4" id="KW-0809">Transit peptide</keyword>
<evidence type="ECO:0000256" key="5">
    <source>
        <dbReference type="ARBA" id="ARBA00023128"/>
    </source>
</evidence>
<dbReference type="Pfam" id="PF04280">
    <property type="entry name" value="Tim44"/>
    <property type="match status" value="1"/>
</dbReference>
<dbReference type="EMBL" id="GBEZ01017450">
    <property type="protein sequence ID" value="JAC68881.1"/>
    <property type="molecule type" value="Transcribed_RNA"/>
</dbReference>
<comment type="subcellular location">
    <subcellularLocation>
        <location evidence="1">Mitochondrion inner membrane</location>
    </subcellularLocation>
</comment>
<dbReference type="Gene3D" id="3.10.450.240">
    <property type="match status" value="1"/>
</dbReference>
<dbReference type="InterPro" id="IPR032710">
    <property type="entry name" value="NTF2-like_dom_sf"/>
</dbReference>
<dbReference type="GO" id="GO:0005743">
    <property type="term" value="C:mitochondrial inner membrane"/>
    <property type="evidence" value="ECO:0007669"/>
    <property type="project" value="UniProtKB-SubCell"/>
</dbReference>
<feature type="non-terminal residue" evidence="8">
    <location>
        <position position="1"/>
    </location>
</feature>